<organism evidence="1">
    <name type="scientific">marine sediment metagenome</name>
    <dbReference type="NCBI Taxonomy" id="412755"/>
    <lineage>
        <taxon>unclassified sequences</taxon>
        <taxon>metagenomes</taxon>
        <taxon>ecological metagenomes</taxon>
    </lineage>
</organism>
<proteinExistence type="predicted"/>
<comment type="caution">
    <text evidence="1">The sequence shown here is derived from an EMBL/GenBank/DDBJ whole genome shotgun (WGS) entry which is preliminary data.</text>
</comment>
<sequence>MYVLVVGNPFDGLGLLGPFEDPDEACEWALTELKYDTWWVMEVTLPGFVD</sequence>
<accession>A0A0F9ITB3</accession>
<dbReference type="EMBL" id="LAZR01011654">
    <property type="protein sequence ID" value="KKM60573.1"/>
    <property type="molecule type" value="Genomic_DNA"/>
</dbReference>
<reference evidence="1" key="1">
    <citation type="journal article" date="2015" name="Nature">
        <title>Complex archaea that bridge the gap between prokaryotes and eukaryotes.</title>
        <authorList>
            <person name="Spang A."/>
            <person name="Saw J.H."/>
            <person name="Jorgensen S.L."/>
            <person name="Zaremba-Niedzwiedzka K."/>
            <person name="Martijn J."/>
            <person name="Lind A.E."/>
            <person name="van Eijk R."/>
            <person name="Schleper C."/>
            <person name="Guy L."/>
            <person name="Ettema T.J."/>
        </authorList>
    </citation>
    <scope>NUCLEOTIDE SEQUENCE</scope>
</reference>
<gene>
    <name evidence="1" type="ORF">LCGC14_1540590</name>
</gene>
<dbReference type="AlphaFoldDB" id="A0A0F9ITB3"/>
<evidence type="ECO:0000313" key="1">
    <source>
        <dbReference type="EMBL" id="KKM60573.1"/>
    </source>
</evidence>
<name>A0A0F9ITB3_9ZZZZ</name>
<protein>
    <submittedName>
        <fullName evidence="1">Uncharacterized protein</fullName>
    </submittedName>
</protein>